<dbReference type="SUPFAM" id="SSF55874">
    <property type="entry name" value="ATPase domain of HSP90 chaperone/DNA topoisomerase II/histidine kinase"/>
    <property type="match status" value="1"/>
</dbReference>
<dbReference type="InterPro" id="IPR003661">
    <property type="entry name" value="HisK_dim/P_dom"/>
</dbReference>
<dbReference type="EMBL" id="AP018227">
    <property type="protein sequence ID" value="BAY85831.1"/>
    <property type="molecule type" value="Genomic_DNA"/>
</dbReference>
<dbReference type="InterPro" id="IPR004358">
    <property type="entry name" value="Sig_transdc_His_kin-like_C"/>
</dbReference>
<dbReference type="PROSITE" id="PS50109">
    <property type="entry name" value="HIS_KIN"/>
    <property type="match status" value="1"/>
</dbReference>
<dbReference type="SMART" id="SM00387">
    <property type="entry name" value="HATPase_c"/>
    <property type="match status" value="1"/>
</dbReference>
<comment type="catalytic activity">
    <reaction evidence="1">
        <text>ATP + protein L-histidine = ADP + protein N-phospho-L-histidine.</text>
        <dbReference type="EC" id="2.7.13.3"/>
    </reaction>
</comment>
<evidence type="ECO:0000313" key="8">
    <source>
        <dbReference type="EMBL" id="BAY85831.1"/>
    </source>
</evidence>
<evidence type="ECO:0000256" key="4">
    <source>
        <dbReference type="ARBA" id="ARBA00022777"/>
    </source>
</evidence>
<evidence type="ECO:0000256" key="3">
    <source>
        <dbReference type="ARBA" id="ARBA00022553"/>
    </source>
</evidence>
<reference evidence="8 9" key="1">
    <citation type="submission" date="2017-06" db="EMBL/GenBank/DDBJ databases">
        <title>Genome sequencing of cyanobaciteial culture collection at National Institute for Environmental Studies (NIES).</title>
        <authorList>
            <person name="Hirose Y."/>
            <person name="Shimura Y."/>
            <person name="Fujisawa T."/>
            <person name="Nakamura Y."/>
            <person name="Kawachi M."/>
        </authorList>
    </citation>
    <scope>NUCLEOTIDE SEQUENCE [LARGE SCALE GENOMIC DNA]</scope>
    <source>
        <strain evidence="8 9">NIES-267</strain>
    </source>
</reference>
<feature type="domain" description="Histidine kinase" evidence="7">
    <location>
        <begin position="452"/>
        <end position="677"/>
    </location>
</feature>
<keyword evidence="4 8" id="KW-0418">Kinase</keyword>
<keyword evidence="3" id="KW-0597">Phosphoprotein</keyword>
<dbReference type="InterPro" id="IPR003018">
    <property type="entry name" value="GAF"/>
</dbReference>
<dbReference type="Pfam" id="PF01590">
    <property type="entry name" value="GAF"/>
    <property type="match status" value="2"/>
</dbReference>
<evidence type="ECO:0000256" key="5">
    <source>
        <dbReference type="ARBA" id="ARBA00023012"/>
    </source>
</evidence>
<dbReference type="Pfam" id="PF02518">
    <property type="entry name" value="HATPase_c"/>
    <property type="match status" value="1"/>
</dbReference>
<dbReference type="InterPro" id="IPR036890">
    <property type="entry name" value="HATPase_C_sf"/>
</dbReference>
<evidence type="ECO:0000256" key="2">
    <source>
        <dbReference type="ARBA" id="ARBA00012438"/>
    </source>
</evidence>
<evidence type="ECO:0000256" key="6">
    <source>
        <dbReference type="SAM" id="MobiDB-lite"/>
    </source>
</evidence>
<keyword evidence="5" id="KW-0902">Two-component regulatory system</keyword>
<dbReference type="AlphaFoldDB" id="A0A1Z4LXG7"/>
<dbReference type="CDD" id="cd00082">
    <property type="entry name" value="HisKA"/>
    <property type="match status" value="1"/>
</dbReference>
<accession>A0A1Z4LXG7</accession>
<dbReference type="Proteomes" id="UP000218418">
    <property type="component" value="Chromosome"/>
</dbReference>
<proteinExistence type="predicted"/>
<gene>
    <name evidence="8" type="ORF">NIES267_53360</name>
</gene>
<feature type="region of interest" description="Disordered" evidence="6">
    <location>
        <begin position="1"/>
        <end position="26"/>
    </location>
</feature>
<sequence length="686" mass="77958">MRSLSKSVPQMKKRIITSPPQRPDEQEDLEKYHFKLMQHQETPAHRLVYEINQIIASSTPPDCMLQEIARLVGSAFEVDYCCLVTDRDGGDATSASWGAQKDYLGLSNQQEAFSIEQLELPVVECAAEPFTIEDISTIQESLVIGCQNFPLPIKSVLAIPTRFGDKNNGVISLIKCEPYEWSNSERQILRTVESCCGIAFAQVAQAQIISSQKQQVRKSEQHQSLIQQLTILNRSNLEFNQMLQLVVSSTGEALGADRGLLILLKYSDPLFRIRAKAQIPKAKATVVSEWCSETESALCKELQSLEESYWLQDCGISKRAFKASKPVTINDNSDRRKDTSTIAPVFILDKLPAALLMPLESQGKVLGFLVLQQKQRRNWQQAELNIVEMVCAQISNAIIQTQTLKQVQTLVDERTAQLQRSLEVQAKLYERTRQYVEQLRELNELKDEFLSNMSDRLRYPLTNMRMALRNLRQPKIDADRQARYLDILEQECTKEINLINDLLTLQKLETHQERPQFETIDLNTKIEDTAAAFEKKLAEKGLSISVELPDEPLKLQTEIESFDRILQELLTNTYKYSEHDSCVELRVCQICETENKTNQLQVQVINVGRGISEEEATFIFDKFRRGKGRWTPGTGLGLALAKSLVQHLNGEIIVESTSIEDSELSKICFTLTFPQFSDDSEDPEPS</sequence>
<dbReference type="SMART" id="SM00388">
    <property type="entry name" value="HisKA"/>
    <property type="match status" value="1"/>
</dbReference>
<evidence type="ECO:0000259" key="7">
    <source>
        <dbReference type="PROSITE" id="PS50109"/>
    </source>
</evidence>
<dbReference type="Gene3D" id="3.30.565.10">
    <property type="entry name" value="Histidine kinase-like ATPase, C-terminal domain"/>
    <property type="match status" value="1"/>
</dbReference>
<name>A0A1Z4LXG7_9CYAN</name>
<organism evidence="8 9">
    <name type="scientific">Calothrix parasitica NIES-267</name>
    <dbReference type="NCBI Taxonomy" id="1973488"/>
    <lineage>
        <taxon>Bacteria</taxon>
        <taxon>Bacillati</taxon>
        <taxon>Cyanobacteriota</taxon>
        <taxon>Cyanophyceae</taxon>
        <taxon>Nostocales</taxon>
        <taxon>Calotrichaceae</taxon>
        <taxon>Calothrix</taxon>
    </lineage>
</organism>
<dbReference type="GO" id="GO:0000155">
    <property type="term" value="F:phosphorelay sensor kinase activity"/>
    <property type="evidence" value="ECO:0007669"/>
    <property type="project" value="InterPro"/>
</dbReference>
<dbReference type="OrthoDB" id="567974at2"/>
<dbReference type="InterPro" id="IPR005467">
    <property type="entry name" value="His_kinase_dom"/>
</dbReference>
<dbReference type="PANTHER" id="PTHR43547">
    <property type="entry name" value="TWO-COMPONENT HISTIDINE KINASE"/>
    <property type="match status" value="1"/>
</dbReference>
<protein>
    <recommendedName>
        <fullName evidence="2">histidine kinase</fullName>
        <ecNumber evidence="2">2.7.13.3</ecNumber>
    </recommendedName>
</protein>
<dbReference type="EC" id="2.7.13.3" evidence="2"/>
<evidence type="ECO:0000313" key="9">
    <source>
        <dbReference type="Proteomes" id="UP000218418"/>
    </source>
</evidence>
<keyword evidence="4 8" id="KW-0808">Transferase</keyword>
<keyword evidence="9" id="KW-1185">Reference proteome</keyword>
<dbReference type="SUPFAM" id="SSF47384">
    <property type="entry name" value="Homodimeric domain of signal transducing histidine kinase"/>
    <property type="match status" value="1"/>
</dbReference>
<dbReference type="PANTHER" id="PTHR43547:SF2">
    <property type="entry name" value="HYBRID SIGNAL TRANSDUCTION HISTIDINE KINASE C"/>
    <property type="match status" value="1"/>
</dbReference>
<evidence type="ECO:0000256" key="1">
    <source>
        <dbReference type="ARBA" id="ARBA00000085"/>
    </source>
</evidence>
<dbReference type="InterPro" id="IPR029016">
    <property type="entry name" value="GAF-like_dom_sf"/>
</dbReference>
<dbReference type="InterPro" id="IPR003594">
    <property type="entry name" value="HATPase_dom"/>
</dbReference>
<dbReference type="Pfam" id="PF00512">
    <property type="entry name" value="HisKA"/>
    <property type="match status" value="1"/>
</dbReference>
<dbReference type="SMART" id="SM00065">
    <property type="entry name" value="GAF"/>
    <property type="match status" value="2"/>
</dbReference>
<dbReference type="SUPFAM" id="SSF55781">
    <property type="entry name" value="GAF domain-like"/>
    <property type="match status" value="2"/>
</dbReference>
<dbReference type="Gene3D" id="3.30.450.40">
    <property type="match status" value="2"/>
</dbReference>
<dbReference type="InterPro" id="IPR036097">
    <property type="entry name" value="HisK_dim/P_sf"/>
</dbReference>
<dbReference type="Gene3D" id="1.10.287.130">
    <property type="match status" value="1"/>
</dbReference>
<dbReference type="PRINTS" id="PR00344">
    <property type="entry name" value="BCTRLSENSOR"/>
</dbReference>